<dbReference type="PANTHER" id="PTHR11439">
    <property type="entry name" value="GAG-POL-RELATED RETROTRANSPOSON"/>
    <property type="match status" value="1"/>
</dbReference>
<evidence type="ECO:0000313" key="2">
    <source>
        <dbReference type="Proteomes" id="UP001341281"/>
    </source>
</evidence>
<dbReference type="EMBL" id="CP144753">
    <property type="protein sequence ID" value="WVZ95049.1"/>
    <property type="molecule type" value="Genomic_DNA"/>
</dbReference>
<keyword evidence="2" id="KW-1185">Reference proteome</keyword>
<gene>
    <name evidence="1" type="ORF">U9M48_040855</name>
</gene>
<dbReference type="CDD" id="cd09272">
    <property type="entry name" value="RNase_HI_RT_Ty1"/>
    <property type="match status" value="1"/>
</dbReference>
<protein>
    <submittedName>
        <fullName evidence="1">Uncharacterized protein</fullName>
    </submittedName>
</protein>
<dbReference type="PANTHER" id="PTHR11439:SF483">
    <property type="entry name" value="PEPTIDE SYNTHASE GLIP-LIKE, PUTATIVE (AFU_ORTHOLOGUE AFUA_3G12920)-RELATED"/>
    <property type="match status" value="1"/>
</dbReference>
<dbReference type="AlphaFoldDB" id="A0AAQ3UT85"/>
<accession>A0AAQ3UT85</accession>
<sequence>MDDCKPIDTPMAINTKLDIDESGIKVDQTLYRSMIGSLLYLCASRPDIMFSVCLCARIQADPRECHLSTVKRILRYLKYTPSIGLWYPKGARFELLGYSDSDFAGCRVDRKSTSEGCYLLGRSLVSWSSKNQNCVSLSTAEAEYIAAGSVQTLLDYGVKLSRVPLLCDNESAVKLANNPVQHSRTKHIDIRHHFIRDSKRRHPIAKRGN</sequence>
<organism evidence="1 2">
    <name type="scientific">Paspalum notatum var. saurae</name>
    <dbReference type="NCBI Taxonomy" id="547442"/>
    <lineage>
        <taxon>Eukaryota</taxon>
        <taxon>Viridiplantae</taxon>
        <taxon>Streptophyta</taxon>
        <taxon>Embryophyta</taxon>
        <taxon>Tracheophyta</taxon>
        <taxon>Spermatophyta</taxon>
        <taxon>Magnoliopsida</taxon>
        <taxon>Liliopsida</taxon>
        <taxon>Poales</taxon>
        <taxon>Poaceae</taxon>
        <taxon>PACMAD clade</taxon>
        <taxon>Panicoideae</taxon>
        <taxon>Andropogonodae</taxon>
        <taxon>Paspaleae</taxon>
        <taxon>Paspalinae</taxon>
        <taxon>Paspalum</taxon>
    </lineage>
</organism>
<dbReference type="Proteomes" id="UP001341281">
    <property type="component" value="Chromosome 09"/>
</dbReference>
<name>A0AAQ3UT85_PASNO</name>
<reference evidence="1 2" key="1">
    <citation type="submission" date="2024-02" db="EMBL/GenBank/DDBJ databases">
        <title>High-quality chromosome-scale genome assembly of Pensacola bahiagrass (Paspalum notatum Flugge var. saurae).</title>
        <authorList>
            <person name="Vega J.M."/>
            <person name="Podio M."/>
            <person name="Orjuela J."/>
            <person name="Siena L.A."/>
            <person name="Pessino S.C."/>
            <person name="Combes M.C."/>
            <person name="Mariac C."/>
            <person name="Albertini E."/>
            <person name="Pupilli F."/>
            <person name="Ortiz J.P.A."/>
            <person name="Leblanc O."/>
        </authorList>
    </citation>
    <scope>NUCLEOTIDE SEQUENCE [LARGE SCALE GENOMIC DNA]</scope>
    <source>
        <strain evidence="1">R1</strain>
        <tissue evidence="1">Leaf</tissue>
    </source>
</reference>
<evidence type="ECO:0000313" key="1">
    <source>
        <dbReference type="EMBL" id="WVZ95049.1"/>
    </source>
</evidence>
<proteinExistence type="predicted"/>